<dbReference type="STRING" id="157652.A0A371GJ67"/>
<evidence type="ECO:0000313" key="3">
    <source>
        <dbReference type="Proteomes" id="UP000257109"/>
    </source>
</evidence>
<organism evidence="2 3">
    <name type="scientific">Mucuna pruriens</name>
    <name type="common">Velvet bean</name>
    <name type="synonym">Dolichos pruriens</name>
    <dbReference type="NCBI Taxonomy" id="157652"/>
    <lineage>
        <taxon>Eukaryota</taxon>
        <taxon>Viridiplantae</taxon>
        <taxon>Streptophyta</taxon>
        <taxon>Embryophyta</taxon>
        <taxon>Tracheophyta</taxon>
        <taxon>Spermatophyta</taxon>
        <taxon>Magnoliopsida</taxon>
        <taxon>eudicotyledons</taxon>
        <taxon>Gunneridae</taxon>
        <taxon>Pentapetalae</taxon>
        <taxon>rosids</taxon>
        <taxon>fabids</taxon>
        <taxon>Fabales</taxon>
        <taxon>Fabaceae</taxon>
        <taxon>Papilionoideae</taxon>
        <taxon>50 kb inversion clade</taxon>
        <taxon>NPAAA clade</taxon>
        <taxon>indigoferoid/millettioid clade</taxon>
        <taxon>Phaseoleae</taxon>
        <taxon>Mucuna</taxon>
    </lineage>
</organism>
<comment type="caution">
    <text evidence="2">The sequence shown here is derived from an EMBL/GenBank/DDBJ whole genome shotgun (WGS) entry which is preliminary data.</text>
</comment>
<dbReference type="InterPro" id="IPR013103">
    <property type="entry name" value="RVT_2"/>
</dbReference>
<dbReference type="OrthoDB" id="8048545at2759"/>
<evidence type="ECO:0000313" key="2">
    <source>
        <dbReference type="EMBL" id="RDX90373.1"/>
    </source>
</evidence>
<evidence type="ECO:0000259" key="1">
    <source>
        <dbReference type="Pfam" id="PF07727"/>
    </source>
</evidence>
<reference evidence="2" key="1">
    <citation type="submission" date="2018-05" db="EMBL/GenBank/DDBJ databases">
        <title>Draft genome of Mucuna pruriens seed.</title>
        <authorList>
            <person name="Nnadi N.E."/>
            <person name="Vos R."/>
            <person name="Hasami M.H."/>
            <person name="Devisetty U.K."/>
            <person name="Aguiy J.C."/>
        </authorList>
    </citation>
    <scope>NUCLEOTIDE SEQUENCE [LARGE SCALE GENOMIC DNA]</scope>
    <source>
        <strain evidence="2">JCA_2017</strain>
    </source>
</reference>
<sequence>MFRRMMVSSLLWVKEMNKELNQFQKNDVQKLIPLPKDKLKIGTRRLKHDEDGKIIRNKARLVAHGYSQQEGIDYNETFALVARLEAINILLSFIAHSNMRLYQMDVKSVFF</sequence>
<proteinExistence type="predicted"/>
<name>A0A371GJ67_MUCPR</name>
<dbReference type="Proteomes" id="UP000257109">
    <property type="component" value="Unassembled WGS sequence"/>
</dbReference>
<feature type="domain" description="Reverse transcriptase Ty1/copia-type" evidence="1">
    <location>
        <begin position="26"/>
        <end position="110"/>
    </location>
</feature>
<keyword evidence="3" id="KW-1185">Reference proteome</keyword>
<feature type="non-terminal residue" evidence="2">
    <location>
        <position position="1"/>
    </location>
</feature>
<gene>
    <name evidence="2" type="ORF">CR513_27780</name>
</gene>
<accession>A0A371GJ67</accession>
<protein>
    <recommendedName>
        <fullName evidence="1">Reverse transcriptase Ty1/copia-type domain-containing protein</fullName>
    </recommendedName>
</protein>
<dbReference type="AlphaFoldDB" id="A0A371GJ67"/>
<dbReference type="Pfam" id="PF07727">
    <property type="entry name" value="RVT_2"/>
    <property type="match status" value="1"/>
</dbReference>
<dbReference type="EMBL" id="QJKJ01005414">
    <property type="protein sequence ID" value="RDX90373.1"/>
    <property type="molecule type" value="Genomic_DNA"/>
</dbReference>